<reference evidence="1 2" key="1">
    <citation type="journal article" date="2013" name="Curr. Biol.">
        <title>The Genome of the Foraminiferan Reticulomyxa filosa.</title>
        <authorList>
            <person name="Glockner G."/>
            <person name="Hulsmann N."/>
            <person name="Schleicher M."/>
            <person name="Noegel A.A."/>
            <person name="Eichinger L."/>
            <person name="Gallinger C."/>
            <person name="Pawlowski J."/>
            <person name="Sierra R."/>
            <person name="Euteneuer U."/>
            <person name="Pillet L."/>
            <person name="Moustafa A."/>
            <person name="Platzer M."/>
            <person name="Groth M."/>
            <person name="Szafranski K."/>
            <person name="Schliwa M."/>
        </authorList>
    </citation>
    <scope>NUCLEOTIDE SEQUENCE [LARGE SCALE GENOMIC DNA]</scope>
</reference>
<protein>
    <submittedName>
        <fullName evidence="1">Uncharacterized protein</fullName>
    </submittedName>
</protein>
<evidence type="ECO:0000313" key="2">
    <source>
        <dbReference type="Proteomes" id="UP000023152"/>
    </source>
</evidence>
<dbReference type="AlphaFoldDB" id="X6LIL9"/>
<dbReference type="OrthoDB" id="6116485at2759"/>
<keyword evidence="2" id="KW-1185">Reference proteome</keyword>
<dbReference type="Proteomes" id="UP000023152">
    <property type="component" value="Unassembled WGS sequence"/>
</dbReference>
<dbReference type="EMBL" id="ASPP01039507">
    <property type="protein sequence ID" value="ETO00987.1"/>
    <property type="molecule type" value="Genomic_DNA"/>
</dbReference>
<comment type="caution">
    <text evidence="1">The sequence shown here is derived from an EMBL/GenBank/DDBJ whole genome shotgun (WGS) entry which is preliminary data.</text>
</comment>
<organism evidence="1 2">
    <name type="scientific">Reticulomyxa filosa</name>
    <dbReference type="NCBI Taxonomy" id="46433"/>
    <lineage>
        <taxon>Eukaryota</taxon>
        <taxon>Sar</taxon>
        <taxon>Rhizaria</taxon>
        <taxon>Retaria</taxon>
        <taxon>Foraminifera</taxon>
        <taxon>Monothalamids</taxon>
        <taxon>Reticulomyxidae</taxon>
        <taxon>Reticulomyxa</taxon>
    </lineage>
</organism>
<gene>
    <name evidence="1" type="ORF">RFI_36453</name>
</gene>
<sequence>MRARLSTFSQNFEKSIKYSNFSNNWERFNKKPKSYLNTTRFVDIFQKKLGMDVKKIDKHNYYGNPFKKSSNTSQGVINHQQLKTAFIFLSDLFIFLIIQKNNTHNDNRFLMIWSKTKGYQVGDLSLFSETMKNIIVSKYKIGYSLNQMLKEI</sequence>
<name>X6LIL9_RETFI</name>
<proteinExistence type="predicted"/>
<evidence type="ECO:0000313" key="1">
    <source>
        <dbReference type="EMBL" id="ETO00987.1"/>
    </source>
</evidence>
<accession>X6LIL9</accession>